<sequence length="356" mass="39607">MADIPATPTDRTWHPVTIGTGHGRNSVIWHDDRVGQPNRWKKTGRVLVPHLFHHLVPEYFITRVLDVMEANPTITFVVPTEHAVRMRDFVQKREAGMRQHAARFDGPPDDGLHASPAAKSARARAAKPPANIWLAVTVNDQWTAKTRIRALLETPAETRVIVCEPLTSPVDLNPFLTERRDVTHLDADAPEDAVVDGMVRHGDQWHRTERLHWVIAGGGFGPNARPLHPQWARDLRDACAQHDVPFFFTQHGDYLTAPVVDDPAFGGGRAYDDPLHGGRSSASLRERGPSRTFRSGPWRAMVPGDRTRHTWMLDQDTIAVRVGRKSAGRELDGQLHDAVPDSSTATRPSAESAATH</sequence>
<feature type="region of interest" description="Disordered" evidence="1">
    <location>
        <begin position="268"/>
        <end position="294"/>
    </location>
</feature>
<dbReference type="RefSeq" id="WP_257634244.1">
    <property type="nucleotide sequence ID" value="NZ_JANIIC010000048.1"/>
</dbReference>
<dbReference type="InterPro" id="IPR011101">
    <property type="entry name" value="DUF5131"/>
</dbReference>
<evidence type="ECO:0000256" key="1">
    <source>
        <dbReference type="SAM" id="MobiDB-lite"/>
    </source>
</evidence>
<dbReference type="AlphaFoldDB" id="A0A9X2M2E7"/>
<proteinExistence type="predicted"/>
<evidence type="ECO:0000313" key="3">
    <source>
        <dbReference type="Proteomes" id="UP001142400"/>
    </source>
</evidence>
<accession>A0A9X2M2E7</accession>
<comment type="caution">
    <text evidence="2">The sequence shown here is derived from an EMBL/GenBank/DDBJ whole genome shotgun (WGS) entry which is preliminary data.</text>
</comment>
<protein>
    <submittedName>
        <fullName evidence="2">Phage Gp37/Gp68 family protein</fullName>
    </submittedName>
</protein>
<gene>
    <name evidence="2" type="ORF">NQU54_33135</name>
</gene>
<dbReference type="Pfam" id="PF07505">
    <property type="entry name" value="DUF5131"/>
    <property type="match status" value="1"/>
</dbReference>
<feature type="compositionally biased region" description="Polar residues" evidence="1">
    <location>
        <begin position="341"/>
        <end position="356"/>
    </location>
</feature>
<feature type="region of interest" description="Disordered" evidence="1">
    <location>
        <begin position="327"/>
        <end position="356"/>
    </location>
</feature>
<evidence type="ECO:0000313" key="2">
    <source>
        <dbReference type="EMBL" id="MCQ8833768.1"/>
    </source>
</evidence>
<reference evidence="2" key="1">
    <citation type="submission" date="2022-06" db="EMBL/GenBank/DDBJ databases">
        <title>WGS of actinobacteria.</title>
        <authorList>
            <person name="Thawai C."/>
        </authorList>
    </citation>
    <scope>NUCLEOTIDE SEQUENCE</scope>
    <source>
        <strain evidence="2">DSM 42010</strain>
    </source>
</reference>
<keyword evidence="3" id="KW-1185">Reference proteome</keyword>
<feature type="compositionally biased region" description="Basic and acidic residues" evidence="1">
    <location>
        <begin position="327"/>
        <end position="339"/>
    </location>
</feature>
<dbReference type="Proteomes" id="UP001142400">
    <property type="component" value="Unassembled WGS sequence"/>
</dbReference>
<organism evidence="2 3">
    <name type="scientific">Streptomyces malaysiensis subsp. samsunensis</name>
    <dbReference type="NCBI Taxonomy" id="459658"/>
    <lineage>
        <taxon>Bacteria</taxon>
        <taxon>Bacillati</taxon>
        <taxon>Actinomycetota</taxon>
        <taxon>Actinomycetes</taxon>
        <taxon>Kitasatosporales</taxon>
        <taxon>Streptomycetaceae</taxon>
        <taxon>Streptomyces</taxon>
        <taxon>Streptomyces violaceusniger group</taxon>
    </lineage>
</organism>
<dbReference type="EMBL" id="JANIIC010000048">
    <property type="protein sequence ID" value="MCQ8833768.1"/>
    <property type="molecule type" value="Genomic_DNA"/>
</dbReference>
<name>A0A9X2M2E7_STRMQ</name>